<feature type="region of interest" description="Disordered" evidence="7">
    <location>
        <begin position="1141"/>
        <end position="1204"/>
    </location>
</feature>
<dbReference type="PROSITE" id="PS50082">
    <property type="entry name" value="WD_REPEATS_2"/>
    <property type="match status" value="1"/>
</dbReference>
<keyword evidence="1 6" id="KW-0853">WD repeat</keyword>
<name>A0A9P7RUC4_9AGAR</name>
<feature type="compositionally biased region" description="Low complexity" evidence="7">
    <location>
        <begin position="723"/>
        <end position="735"/>
    </location>
</feature>
<evidence type="ECO:0000256" key="1">
    <source>
        <dbReference type="ARBA" id="ARBA00022574"/>
    </source>
</evidence>
<reference evidence="8" key="1">
    <citation type="journal article" date="2021" name="Genome Biol. Evol.">
        <title>The assembled and annotated genome of the fairy-ring fungus Marasmius oreades.</title>
        <authorList>
            <person name="Hiltunen M."/>
            <person name="Ament-Velasquez S.L."/>
            <person name="Johannesson H."/>
        </authorList>
    </citation>
    <scope>NUCLEOTIDE SEQUENCE</scope>
    <source>
        <strain evidence="8">03SP1</strain>
    </source>
</reference>
<keyword evidence="2" id="KW-0479">Metal-binding</keyword>
<feature type="compositionally biased region" description="Polar residues" evidence="7">
    <location>
        <begin position="1191"/>
        <end position="1204"/>
    </location>
</feature>
<dbReference type="PROSITE" id="PS00678">
    <property type="entry name" value="WD_REPEATS_1"/>
    <property type="match status" value="1"/>
</dbReference>
<dbReference type="Proteomes" id="UP001049176">
    <property type="component" value="Chromosome 7"/>
</dbReference>
<dbReference type="GO" id="GO:0008270">
    <property type="term" value="F:zinc ion binding"/>
    <property type="evidence" value="ECO:0007669"/>
    <property type="project" value="UniProtKB-KW"/>
</dbReference>
<dbReference type="AlphaFoldDB" id="A0A9P7RUC4"/>
<feature type="compositionally biased region" description="Low complexity" evidence="7">
    <location>
        <begin position="874"/>
        <end position="886"/>
    </location>
</feature>
<dbReference type="SUPFAM" id="SSF50978">
    <property type="entry name" value="WD40 repeat-like"/>
    <property type="match status" value="1"/>
</dbReference>
<dbReference type="OrthoDB" id="60955at2759"/>
<feature type="compositionally biased region" description="Acidic residues" evidence="7">
    <location>
        <begin position="810"/>
        <end position="823"/>
    </location>
</feature>
<dbReference type="InterPro" id="IPR036322">
    <property type="entry name" value="WD40_repeat_dom_sf"/>
</dbReference>
<feature type="compositionally biased region" description="Basic and acidic residues" evidence="7">
    <location>
        <begin position="919"/>
        <end position="928"/>
    </location>
</feature>
<dbReference type="GO" id="GO:1904263">
    <property type="term" value="P:positive regulation of TORC1 signaling"/>
    <property type="evidence" value="ECO:0007669"/>
    <property type="project" value="TreeGrafter"/>
</dbReference>
<feature type="region of interest" description="Disordered" evidence="7">
    <location>
        <begin position="633"/>
        <end position="888"/>
    </location>
</feature>
<feature type="region of interest" description="Disordered" evidence="7">
    <location>
        <begin position="909"/>
        <end position="934"/>
    </location>
</feature>
<dbReference type="Pfam" id="PF00400">
    <property type="entry name" value="WD40"/>
    <property type="match status" value="1"/>
</dbReference>
<keyword evidence="5" id="KW-0862">Zinc</keyword>
<feature type="compositionally biased region" description="Polar residues" evidence="7">
    <location>
        <begin position="647"/>
        <end position="658"/>
    </location>
</feature>
<feature type="compositionally biased region" description="Polar residues" evidence="7">
    <location>
        <begin position="665"/>
        <end position="680"/>
    </location>
</feature>
<dbReference type="GO" id="GO:0005829">
    <property type="term" value="C:cytosol"/>
    <property type="evidence" value="ECO:0007669"/>
    <property type="project" value="TreeGrafter"/>
</dbReference>
<sequence>MSGTMPPHFSLKGPQDATFVSQKHAYQGPTRNVRLPKVCSNGGGAIAKAPEGQKCVVAGKESLRIIRIFDSPQQEDSSAAIYRVTGRGGYRVEASKNLWEGSGLKVDSAFTDTAWCHGPYSNKILTSARNGELIMWDLNKTGSTKYERRAKDHLRSINTVQVSLLVPNYCLTGSSDGDLRVWDIRDLRKSIIRIHHPTGVRGVVFSPVVFQPLQAVVGLDNGNIFRWDLKIGQRGRLDRIPVAHTGSVTTLDWCSNSGNTSESTGNGHGWIVSGGLDRCVKVWDLTRPGPPHGHIPHKPTYTLHTSFPVRHVRWRPSFDCEIAIVSNGDFGSGSNADMSTPTIPMTALGTNLHPPPSTTSRMSPNVGLGLDLDSTPVPRPKSYSAVVASGTVTSPATPRITMSGSNSGAGDTAEIWDVRRGWIAKWQITGSAAEGGLSDLCFGGDAHVAWGQHFSGMFSQIDLRDVTKPIDAIGRVAVDWEAGGGLTFVADRKETDEVPYDDMMPDGRSAFEGSKTVHKSLGDSPFIPVSQNVGSFQTAELMNDTAVFTKLAEEYVLEGEDRRDICAVNAQAAIDAGQYRTAQVWLLVEASLANLITEGSQSQSRLQSAVQPPISMSQSYSVSAAISSMTALDKTNPGRLSDHSSERVNSPNSYQQLSGGRKTFYTPSSSTNTSPRQNLSGLPPTPITHRFSQFGRRNSIDPATFALTPPPLNRRPSAHRRPSNSTHSASPSTSSLRHVGEGALDDSDSSSSGEEEDEDGFEDDSVGRDPGHEEEEPTALRPLVSPALGPLRVSHPSPLSRVASRRWTDGENETDGKEEEDEASPSPRSTDSEGDGKNIWSSSTSKRKRPASNRRSSGVKLKTRGRSSTLASLQTMSSRQSSTKSSLLRHDSLASIKTVTASAADVSVKDFEDQPPSKIRSDEASKDLRHTKHSRDKSLAISELVLADDGDHASVREPALSCRNQELITADEERYRDIVWVALRESVDLFADEGDVQLCAMLAILVPDELGMRQRRRLAFIESYIDRLSRLRLHVCAAYVRKYSNIDDVRSLTLLETTIYTACGRCRKPFIISPSQAARSGYTYCPRCRRTTSICSICRLPVHGILFQCSVCAHGGHQVCYQRFYAQRAMVHVPHSIVLHEPSPSNTSSENETIASTRTSLRSTFSSRASIDTTASTTSTSTTTTEEDGVSTCSTLDASSEGGTHMTTTAPHLVGRPCAAGCGHYCWVAKVTGTSDI</sequence>
<evidence type="ECO:0000256" key="5">
    <source>
        <dbReference type="ARBA" id="ARBA00022833"/>
    </source>
</evidence>
<evidence type="ECO:0000256" key="2">
    <source>
        <dbReference type="ARBA" id="ARBA00022723"/>
    </source>
</evidence>
<keyword evidence="3" id="KW-0677">Repeat</keyword>
<evidence type="ECO:0000313" key="8">
    <source>
        <dbReference type="EMBL" id="KAG7089936.1"/>
    </source>
</evidence>
<feature type="compositionally biased region" description="Low complexity" evidence="7">
    <location>
        <begin position="1141"/>
        <end position="1184"/>
    </location>
</feature>
<dbReference type="GO" id="GO:0016239">
    <property type="term" value="P:positive regulation of macroautophagy"/>
    <property type="evidence" value="ECO:0007669"/>
    <property type="project" value="TreeGrafter"/>
</dbReference>
<keyword evidence="9" id="KW-1185">Reference proteome</keyword>
<keyword evidence="4" id="KW-0863">Zinc-finger</keyword>
<feature type="compositionally biased region" description="Acidic residues" evidence="7">
    <location>
        <begin position="743"/>
        <end position="764"/>
    </location>
</feature>
<dbReference type="RefSeq" id="XP_043006406.1">
    <property type="nucleotide sequence ID" value="XM_043156619.1"/>
</dbReference>
<dbReference type="GO" id="GO:0005774">
    <property type="term" value="C:vacuolar membrane"/>
    <property type="evidence" value="ECO:0007669"/>
    <property type="project" value="TreeGrafter"/>
</dbReference>
<gene>
    <name evidence="8" type="ORF">E1B28_011566</name>
</gene>
<evidence type="ECO:0000256" key="3">
    <source>
        <dbReference type="ARBA" id="ARBA00022737"/>
    </source>
</evidence>
<evidence type="ECO:0008006" key="10">
    <source>
        <dbReference type="Google" id="ProtNLM"/>
    </source>
</evidence>
<dbReference type="GeneID" id="66080641"/>
<proteinExistence type="predicted"/>
<dbReference type="Gene3D" id="2.130.10.10">
    <property type="entry name" value="YVTN repeat-like/Quinoprotein amine dehydrogenase"/>
    <property type="match status" value="1"/>
</dbReference>
<dbReference type="PANTHER" id="PTHR46200:SF1">
    <property type="entry name" value="GATOR COMPLEX PROTEIN WDR24"/>
    <property type="match status" value="1"/>
</dbReference>
<dbReference type="PANTHER" id="PTHR46200">
    <property type="entry name" value="GATOR COMPLEX PROTEIN WDR24"/>
    <property type="match status" value="1"/>
</dbReference>
<evidence type="ECO:0000256" key="6">
    <source>
        <dbReference type="PROSITE-ProRule" id="PRU00221"/>
    </source>
</evidence>
<dbReference type="InterPro" id="IPR015943">
    <property type="entry name" value="WD40/YVTN_repeat-like_dom_sf"/>
</dbReference>
<protein>
    <recommendedName>
        <fullName evidence="10">WD repeat-containing protein 24</fullName>
    </recommendedName>
</protein>
<dbReference type="GO" id="GO:0061700">
    <property type="term" value="C:GATOR2 complex"/>
    <property type="evidence" value="ECO:0007669"/>
    <property type="project" value="TreeGrafter"/>
</dbReference>
<comment type="caution">
    <text evidence="8">The sequence shown here is derived from an EMBL/GenBank/DDBJ whole genome shotgun (WGS) entry which is preliminary data.</text>
</comment>
<feature type="repeat" description="WD" evidence="6">
    <location>
        <begin position="150"/>
        <end position="192"/>
    </location>
</feature>
<accession>A0A9P7RUC4</accession>
<dbReference type="KEGG" id="more:E1B28_011566"/>
<dbReference type="InterPro" id="IPR001680">
    <property type="entry name" value="WD40_rpt"/>
</dbReference>
<dbReference type="InterPro" id="IPR037590">
    <property type="entry name" value="WDR24"/>
</dbReference>
<dbReference type="InterPro" id="IPR019775">
    <property type="entry name" value="WD40_repeat_CS"/>
</dbReference>
<dbReference type="SMART" id="SM00320">
    <property type="entry name" value="WD40"/>
    <property type="match status" value="4"/>
</dbReference>
<evidence type="ECO:0000256" key="4">
    <source>
        <dbReference type="ARBA" id="ARBA00022771"/>
    </source>
</evidence>
<organism evidence="8 9">
    <name type="scientific">Marasmius oreades</name>
    <name type="common">fairy-ring Marasmius</name>
    <dbReference type="NCBI Taxonomy" id="181124"/>
    <lineage>
        <taxon>Eukaryota</taxon>
        <taxon>Fungi</taxon>
        <taxon>Dikarya</taxon>
        <taxon>Basidiomycota</taxon>
        <taxon>Agaricomycotina</taxon>
        <taxon>Agaricomycetes</taxon>
        <taxon>Agaricomycetidae</taxon>
        <taxon>Agaricales</taxon>
        <taxon>Marasmiineae</taxon>
        <taxon>Marasmiaceae</taxon>
        <taxon>Marasmius</taxon>
    </lineage>
</organism>
<evidence type="ECO:0000313" key="9">
    <source>
        <dbReference type="Proteomes" id="UP001049176"/>
    </source>
</evidence>
<dbReference type="EMBL" id="CM032187">
    <property type="protein sequence ID" value="KAG7089936.1"/>
    <property type="molecule type" value="Genomic_DNA"/>
</dbReference>
<evidence type="ECO:0000256" key="7">
    <source>
        <dbReference type="SAM" id="MobiDB-lite"/>
    </source>
</evidence>